<dbReference type="Pfam" id="PF12937">
    <property type="entry name" value="F-box-like"/>
    <property type="match status" value="1"/>
</dbReference>
<dbReference type="EMBL" id="JACAZE010000001">
    <property type="protein sequence ID" value="KAF7322296.1"/>
    <property type="molecule type" value="Genomic_DNA"/>
</dbReference>
<dbReference type="OrthoDB" id="3357519at2759"/>
<dbReference type="SUPFAM" id="SSF81383">
    <property type="entry name" value="F-box domain"/>
    <property type="match status" value="1"/>
</dbReference>
<evidence type="ECO:0000259" key="1">
    <source>
        <dbReference type="Pfam" id="PF12937"/>
    </source>
</evidence>
<reference evidence="2" key="1">
    <citation type="submission" date="2020-05" db="EMBL/GenBank/DDBJ databases">
        <title>Mycena genomes resolve the evolution of fungal bioluminescence.</title>
        <authorList>
            <person name="Tsai I.J."/>
        </authorList>
    </citation>
    <scope>NUCLEOTIDE SEQUENCE</scope>
    <source>
        <strain evidence="2">110903Hualien_Pintung</strain>
    </source>
</reference>
<keyword evidence="3" id="KW-1185">Reference proteome</keyword>
<organism evidence="2 3">
    <name type="scientific">Mycena chlorophos</name>
    <name type="common">Agaric fungus</name>
    <name type="synonym">Agaricus chlorophos</name>
    <dbReference type="NCBI Taxonomy" id="658473"/>
    <lineage>
        <taxon>Eukaryota</taxon>
        <taxon>Fungi</taxon>
        <taxon>Dikarya</taxon>
        <taxon>Basidiomycota</taxon>
        <taxon>Agaricomycotina</taxon>
        <taxon>Agaricomycetes</taxon>
        <taxon>Agaricomycetidae</taxon>
        <taxon>Agaricales</taxon>
        <taxon>Marasmiineae</taxon>
        <taxon>Mycenaceae</taxon>
        <taxon>Mycena</taxon>
    </lineage>
</organism>
<dbReference type="AlphaFoldDB" id="A0A8H6TS30"/>
<dbReference type="InterPro" id="IPR001810">
    <property type="entry name" value="F-box_dom"/>
</dbReference>
<dbReference type="InterPro" id="IPR036047">
    <property type="entry name" value="F-box-like_dom_sf"/>
</dbReference>
<proteinExistence type="predicted"/>
<dbReference type="Gene3D" id="1.20.1280.50">
    <property type="match status" value="1"/>
</dbReference>
<name>A0A8H6TS30_MYCCL</name>
<protein>
    <submittedName>
        <fullName evidence="2">F-box domain-containing protein</fullName>
    </submittedName>
</protein>
<accession>A0A8H6TS30</accession>
<evidence type="ECO:0000313" key="3">
    <source>
        <dbReference type="Proteomes" id="UP000613580"/>
    </source>
</evidence>
<sequence length="151" mass="16927">MSSGLQDFLGSWLQRTSFSAQSRDAMALATAVPEGRALLRNRIAMLDVEIPVLENALKTLLEERKWAQEQLDAYAYPVLTLPNEVVSDIFLQYIPPYPERPPLLGDASPTNLLQICRRWREIALSTPALWRAFQPRLGFWRQGGPCTGSGG</sequence>
<feature type="domain" description="F-box" evidence="1">
    <location>
        <begin position="79"/>
        <end position="132"/>
    </location>
</feature>
<dbReference type="Proteomes" id="UP000613580">
    <property type="component" value="Unassembled WGS sequence"/>
</dbReference>
<comment type="caution">
    <text evidence="2">The sequence shown here is derived from an EMBL/GenBank/DDBJ whole genome shotgun (WGS) entry which is preliminary data.</text>
</comment>
<gene>
    <name evidence="2" type="ORF">HMN09_00007200</name>
</gene>
<evidence type="ECO:0000313" key="2">
    <source>
        <dbReference type="EMBL" id="KAF7322296.1"/>
    </source>
</evidence>